<evidence type="ECO:0000313" key="3">
    <source>
        <dbReference type="Proteomes" id="UP000005317"/>
    </source>
</evidence>
<name>A0A656HJ84_THINJ</name>
<proteinExistence type="predicted"/>
<dbReference type="Pfam" id="PF09656">
    <property type="entry name" value="PGPGW"/>
    <property type="match status" value="1"/>
</dbReference>
<feature type="transmembrane region" description="Helical" evidence="1">
    <location>
        <begin position="57"/>
        <end position="87"/>
    </location>
</feature>
<feature type="transmembrane region" description="Helical" evidence="1">
    <location>
        <begin position="6"/>
        <end position="27"/>
    </location>
</feature>
<keyword evidence="1" id="KW-0812">Transmembrane</keyword>
<reference evidence="3" key="1">
    <citation type="journal article" date="2011" name="Stand. Genomic Sci.">
        <title>Genome sequence of the filamentous, gliding Thiothrix nivea neotype strain (JP2(T)).</title>
        <authorList>
            <person name="Lapidus A."/>
            <person name="Nolan M."/>
            <person name="Lucas S."/>
            <person name="Glavina Del Rio T."/>
            <person name="Tice H."/>
            <person name="Cheng J.F."/>
            <person name="Tapia R."/>
            <person name="Han C."/>
            <person name="Goodwin L."/>
            <person name="Pitluck S."/>
            <person name="Liolios K."/>
            <person name="Pagani I."/>
            <person name="Ivanova N."/>
            <person name="Huntemann M."/>
            <person name="Mavromatis K."/>
            <person name="Mikhailova N."/>
            <person name="Pati A."/>
            <person name="Chen A."/>
            <person name="Palaniappan K."/>
            <person name="Land M."/>
            <person name="Brambilla E.M."/>
            <person name="Rohde M."/>
            <person name="Abt B."/>
            <person name="Verbarg S."/>
            <person name="Goker M."/>
            <person name="Bristow J."/>
            <person name="Eisen J.A."/>
            <person name="Markowitz V."/>
            <person name="Hugenholtz P."/>
            <person name="Kyrpides N.C."/>
            <person name="Klenk H.P."/>
            <person name="Woyke T."/>
        </authorList>
    </citation>
    <scope>NUCLEOTIDE SEQUENCE [LARGE SCALE GENOMIC DNA]</scope>
    <source>
        <strain evidence="3">ATCC 35100 / DSM 5205 / JP2</strain>
    </source>
</reference>
<keyword evidence="1" id="KW-1133">Transmembrane helix</keyword>
<dbReference type="AlphaFoldDB" id="A0A656HJ84"/>
<dbReference type="InterPro" id="IPR019099">
    <property type="entry name" value="Uncharacterised_PGPGW_TM"/>
</dbReference>
<protein>
    <recommendedName>
        <fullName evidence="4">Transmembrane protein (PGPGW)</fullName>
    </recommendedName>
</protein>
<organism evidence="2 3">
    <name type="scientific">Thiothrix nivea (strain ATCC 35100 / DSM 5205 / JP2)</name>
    <dbReference type="NCBI Taxonomy" id="870187"/>
    <lineage>
        <taxon>Bacteria</taxon>
        <taxon>Pseudomonadati</taxon>
        <taxon>Pseudomonadota</taxon>
        <taxon>Gammaproteobacteria</taxon>
        <taxon>Thiotrichales</taxon>
        <taxon>Thiotrichaceae</taxon>
        <taxon>Thiothrix</taxon>
    </lineage>
</organism>
<evidence type="ECO:0000313" key="2">
    <source>
        <dbReference type="EMBL" id="EIJ36114.1"/>
    </source>
</evidence>
<evidence type="ECO:0008006" key="4">
    <source>
        <dbReference type="Google" id="ProtNLM"/>
    </source>
</evidence>
<dbReference type="RefSeq" id="WP_002710000.1">
    <property type="nucleotide sequence ID" value="NZ_JH651384.1"/>
</dbReference>
<keyword evidence="3" id="KW-1185">Reference proteome</keyword>
<gene>
    <name evidence="2" type="ORF">Thini_3609</name>
</gene>
<dbReference type="EMBL" id="JH651384">
    <property type="protein sequence ID" value="EIJ36114.1"/>
    <property type="molecule type" value="Genomic_DNA"/>
</dbReference>
<sequence length="124" mass="14236">MEAFFVWLGVISAVTFVFSLLMLPWLVGRIPADYFTRPRDPHKWHVMLEPHTIMRNLLGLPVVIAGIAMLVLPGQGILTIMVGLGIMNFPGKFEIEKWVITRRGVLKALNWIRRKERHPLIEVP</sequence>
<evidence type="ECO:0000256" key="1">
    <source>
        <dbReference type="SAM" id="Phobius"/>
    </source>
</evidence>
<dbReference type="Proteomes" id="UP000005317">
    <property type="component" value="Unassembled WGS sequence"/>
</dbReference>
<keyword evidence="1" id="KW-0472">Membrane</keyword>
<accession>A0A656HJ84</accession>